<dbReference type="AlphaFoldDB" id="A0A9P4VKD9"/>
<dbReference type="GO" id="GO:0000329">
    <property type="term" value="C:fungal-type vacuole membrane"/>
    <property type="evidence" value="ECO:0007669"/>
    <property type="project" value="TreeGrafter"/>
</dbReference>
<feature type="domain" description="FAS1" evidence="2">
    <location>
        <begin position="172"/>
        <end position="304"/>
    </location>
</feature>
<evidence type="ECO:0000313" key="3">
    <source>
        <dbReference type="EMBL" id="KAF2834358.1"/>
    </source>
</evidence>
<keyword evidence="4" id="KW-1185">Reference proteome</keyword>
<gene>
    <name evidence="3" type="ORF">M501DRAFT_944352</name>
</gene>
<dbReference type="SUPFAM" id="SSF82153">
    <property type="entry name" value="FAS1 domain"/>
    <property type="match status" value="2"/>
</dbReference>
<keyword evidence="1" id="KW-0732">Signal</keyword>
<protein>
    <submittedName>
        <fullName evidence="3">Fasciclin-domain-containing protein</fullName>
    </submittedName>
</protein>
<reference evidence="3" key="1">
    <citation type="journal article" date="2020" name="Stud. Mycol.">
        <title>101 Dothideomycetes genomes: a test case for predicting lifestyles and emergence of pathogens.</title>
        <authorList>
            <person name="Haridas S."/>
            <person name="Albert R."/>
            <person name="Binder M."/>
            <person name="Bloem J."/>
            <person name="Labutti K."/>
            <person name="Salamov A."/>
            <person name="Andreopoulos B."/>
            <person name="Baker S."/>
            <person name="Barry K."/>
            <person name="Bills G."/>
            <person name="Bluhm B."/>
            <person name="Cannon C."/>
            <person name="Castanera R."/>
            <person name="Culley D."/>
            <person name="Daum C."/>
            <person name="Ezra D."/>
            <person name="Gonzalez J."/>
            <person name="Henrissat B."/>
            <person name="Kuo A."/>
            <person name="Liang C."/>
            <person name="Lipzen A."/>
            <person name="Lutzoni F."/>
            <person name="Magnuson J."/>
            <person name="Mondo S."/>
            <person name="Nolan M."/>
            <person name="Ohm R."/>
            <person name="Pangilinan J."/>
            <person name="Park H.-J."/>
            <person name="Ramirez L."/>
            <person name="Alfaro M."/>
            <person name="Sun H."/>
            <person name="Tritt A."/>
            <person name="Yoshinaga Y."/>
            <person name="Zwiers L.-H."/>
            <person name="Turgeon B."/>
            <person name="Goodwin S."/>
            <person name="Spatafora J."/>
            <person name="Crous P."/>
            <person name="Grigoriev I."/>
        </authorList>
    </citation>
    <scope>NUCLEOTIDE SEQUENCE</scope>
    <source>
        <strain evidence="3">CBS 101060</strain>
    </source>
</reference>
<dbReference type="InterPro" id="IPR050904">
    <property type="entry name" value="Adhesion/Biosynth-related"/>
</dbReference>
<dbReference type="EMBL" id="MU006120">
    <property type="protein sequence ID" value="KAF2834358.1"/>
    <property type="molecule type" value="Genomic_DNA"/>
</dbReference>
<dbReference type="OrthoDB" id="286301at2759"/>
<feature type="domain" description="FAS1" evidence="2">
    <location>
        <begin position="20"/>
        <end position="176"/>
    </location>
</feature>
<dbReference type="PROSITE" id="PS51257">
    <property type="entry name" value="PROKAR_LIPOPROTEIN"/>
    <property type="match status" value="1"/>
</dbReference>
<dbReference type="GO" id="GO:0016236">
    <property type="term" value="P:macroautophagy"/>
    <property type="evidence" value="ECO:0007669"/>
    <property type="project" value="TreeGrafter"/>
</dbReference>
<dbReference type="PROSITE" id="PS50213">
    <property type="entry name" value="FAS1"/>
    <property type="match status" value="2"/>
</dbReference>
<sequence>MGLIARYLFSTLSIVTSLVSCDFASTLRDTESLSQFAQLLGNYTDVYGALSWSQSFTLLAPSNDAMEKIPYTSLNRYFSNNETAFIRQLLQYHVLQGMIRSEMLNGDLGFYPTWLRESDGEIPVGVTGGQRVALVRQPGDLEDVVTVVSGGGARSTVTDANIDAENCIIHIVDSVLIPPMGWYNTSSAYDLDAASGFFTAAGSTPDNFTDVTVFAPKNSAFQRINSVWSDMGNATLRETAGYHVVPNNLLYSSDLVNGTRLNTTSGEEVTIWFFGGQTYVNSAKIVQADLLFSNGAIHVIDNVLSPNATSVLPDPQIATQAPVIAGSLVSSEIRDIPFTSYIPCLSDCPVPSSTETFMPTTTRSTRTTSATGFAATSSGACPGQTYAPVGLIGGVAMGILGVI</sequence>
<comment type="caution">
    <text evidence="3">The sequence shown here is derived from an EMBL/GenBank/DDBJ whole genome shotgun (WGS) entry which is preliminary data.</text>
</comment>
<evidence type="ECO:0000256" key="1">
    <source>
        <dbReference type="SAM" id="SignalP"/>
    </source>
</evidence>
<evidence type="ECO:0000259" key="2">
    <source>
        <dbReference type="PROSITE" id="PS50213"/>
    </source>
</evidence>
<feature type="signal peptide" evidence="1">
    <location>
        <begin position="1"/>
        <end position="21"/>
    </location>
</feature>
<name>A0A9P4VKD9_9PEZI</name>
<accession>A0A9P4VKD9</accession>
<proteinExistence type="predicted"/>
<dbReference type="Gene3D" id="2.30.180.10">
    <property type="entry name" value="FAS1 domain"/>
    <property type="match status" value="2"/>
</dbReference>
<dbReference type="PANTHER" id="PTHR10900:SF77">
    <property type="entry name" value="FI19380P1"/>
    <property type="match status" value="1"/>
</dbReference>
<dbReference type="Pfam" id="PF02469">
    <property type="entry name" value="Fasciclin"/>
    <property type="match status" value="2"/>
</dbReference>
<dbReference type="InterPro" id="IPR036378">
    <property type="entry name" value="FAS1_dom_sf"/>
</dbReference>
<dbReference type="PANTHER" id="PTHR10900">
    <property type="entry name" value="PERIOSTIN-RELATED"/>
    <property type="match status" value="1"/>
</dbReference>
<evidence type="ECO:0000313" key="4">
    <source>
        <dbReference type="Proteomes" id="UP000799429"/>
    </source>
</evidence>
<dbReference type="SMART" id="SM00554">
    <property type="entry name" value="FAS1"/>
    <property type="match status" value="2"/>
</dbReference>
<dbReference type="Proteomes" id="UP000799429">
    <property type="component" value="Unassembled WGS sequence"/>
</dbReference>
<dbReference type="InterPro" id="IPR000782">
    <property type="entry name" value="FAS1_domain"/>
</dbReference>
<organism evidence="3 4">
    <name type="scientific">Patellaria atrata CBS 101060</name>
    <dbReference type="NCBI Taxonomy" id="1346257"/>
    <lineage>
        <taxon>Eukaryota</taxon>
        <taxon>Fungi</taxon>
        <taxon>Dikarya</taxon>
        <taxon>Ascomycota</taxon>
        <taxon>Pezizomycotina</taxon>
        <taxon>Dothideomycetes</taxon>
        <taxon>Dothideomycetes incertae sedis</taxon>
        <taxon>Patellariales</taxon>
        <taxon>Patellariaceae</taxon>
        <taxon>Patellaria</taxon>
    </lineage>
</organism>
<feature type="chain" id="PRO_5040479970" evidence="1">
    <location>
        <begin position="22"/>
        <end position="403"/>
    </location>
</feature>